<dbReference type="InterPro" id="IPR052729">
    <property type="entry name" value="Acyl/Acetyltrans_Enzymes"/>
</dbReference>
<dbReference type="InterPro" id="IPR000182">
    <property type="entry name" value="GNAT_dom"/>
</dbReference>
<dbReference type="PANTHER" id="PTHR47237">
    <property type="entry name" value="SLL0310 PROTEIN"/>
    <property type="match status" value="1"/>
</dbReference>
<dbReference type="AlphaFoldDB" id="A0A3S2Y1S6"/>
<accession>A0A3S2Y1S6</accession>
<feature type="domain" description="N-acetyltransferase" evidence="1">
    <location>
        <begin position="12"/>
        <end position="147"/>
    </location>
</feature>
<gene>
    <name evidence="2" type="ORF">EOI86_20755</name>
</gene>
<sequence>MARSVRVKSFELVAQDIADVDVNLLHALSIGVGWPHRPADWEILRRVGKGIVAVDGIGRVFGSAMWYPYGPDFAVIGLVITTPRAQAQGTGRWLMEQVLANCKGRDLSLNATKAAFPLYVSLGFKREATVNLLQGRIADFPETAAPEGTIGTLSVEKAAEILPLDFQAFGADRGKMLTVLSEQASLCAMWRDGEMVGYAMCREFGRGRVIGPIVARNDTDAIALTSWHLRKLRGQFVRIDTREDDGPFAKFLDQFSLTQGEAVSTMSKGRKFLNRRESAPWIYGLAGHALG</sequence>
<dbReference type="EMBL" id="SADE01000003">
    <property type="protein sequence ID" value="RVU35243.1"/>
    <property type="molecule type" value="Genomic_DNA"/>
</dbReference>
<dbReference type="OrthoDB" id="8453373at2"/>
<evidence type="ECO:0000313" key="3">
    <source>
        <dbReference type="Proteomes" id="UP000287447"/>
    </source>
</evidence>
<evidence type="ECO:0000313" key="2">
    <source>
        <dbReference type="EMBL" id="RVU35243.1"/>
    </source>
</evidence>
<dbReference type="Proteomes" id="UP000287447">
    <property type="component" value="Unassembled WGS sequence"/>
</dbReference>
<dbReference type="PROSITE" id="PS51186">
    <property type="entry name" value="GNAT"/>
    <property type="match status" value="1"/>
</dbReference>
<dbReference type="InterPro" id="IPR041496">
    <property type="entry name" value="YitH/HolE_GNAT"/>
</dbReference>
<dbReference type="InterPro" id="IPR016181">
    <property type="entry name" value="Acyl_CoA_acyltransferase"/>
</dbReference>
<comment type="caution">
    <text evidence="2">The sequence shown here is derived from an EMBL/GenBank/DDBJ whole genome shotgun (WGS) entry which is preliminary data.</text>
</comment>
<name>A0A3S2Y1S6_9PROT</name>
<reference evidence="3" key="1">
    <citation type="submission" date="2019-01" db="EMBL/GenBank/DDBJ databases">
        <title>Gri0909 isolated from a small marine red alga.</title>
        <authorList>
            <person name="Kim J."/>
            <person name="Jeong S.E."/>
            <person name="Jeon C.O."/>
        </authorList>
    </citation>
    <scope>NUCLEOTIDE SEQUENCE [LARGE SCALE GENOMIC DNA]</scope>
    <source>
        <strain evidence="3">Gri0909</strain>
    </source>
</reference>
<dbReference type="Pfam" id="PF18014">
    <property type="entry name" value="Acetyltransf_18"/>
    <property type="match status" value="1"/>
</dbReference>
<dbReference type="SUPFAM" id="SSF55729">
    <property type="entry name" value="Acyl-CoA N-acyltransferases (Nat)"/>
    <property type="match status" value="1"/>
</dbReference>
<dbReference type="Gene3D" id="3.40.630.90">
    <property type="match status" value="1"/>
</dbReference>
<evidence type="ECO:0000259" key="1">
    <source>
        <dbReference type="PROSITE" id="PS51186"/>
    </source>
</evidence>
<keyword evidence="3" id="KW-1185">Reference proteome</keyword>
<dbReference type="GO" id="GO:0016747">
    <property type="term" value="F:acyltransferase activity, transferring groups other than amino-acyl groups"/>
    <property type="evidence" value="ECO:0007669"/>
    <property type="project" value="InterPro"/>
</dbReference>
<dbReference type="Pfam" id="PF13508">
    <property type="entry name" value="Acetyltransf_7"/>
    <property type="match status" value="1"/>
</dbReference>
<organism evidence="2 3">
    <name type="scientific">Hwanghaeella grinnelliae</name>
    <dbReference type="NCBI Taxonomy" id="2500179"/>
    <lineage>
        <taxon>Bacteria</taxon>
        <taxon>Pseudomonadati</taxon>
        <taxon>Pseudomonadota</taxon>
        <taxon>Alphaproteobacteria</taxon>
        <taxon>Rhodospirillales</taxon>
        <taxon>Rhodospirillaceae</taxon>
        <taxon>Hwanghaeella</taxon>
    </lineage>
</organism>
<protein>
    <submittedName>
        <fullName evidence="2">N-acetyltransferase</fullName>
    </submittedName>
</protein>
<dbReference type="RefSeq" id="WP_127767564.1">
    <property type="nucleotide sequence ID" value="NZ_SADE01000003.1"/>
</dbReference>
<proteinExistence type="predicted"/>
<keyword evidence="2" id="KW-0808">Transferase</keyword>
<dbReference type="PANTHER" id="PTHR47237:SF2">
    <property type="entry name" value="BLL4206 PROTEIN"/>
    <property type="match status" value="1"/>
</dbReference>
<dbReference type="Gene3D" id="3.40.630.30">
    <property type="match status" value="1"/>
</dbReference>